<dbReference type="Proteomes" id="UP000054621">
    <property type="component" value="Unassembled WGS sequence"/>
</dbReference>
<dbReference type="AlphaFoldDB" id="A0A0W0YPZ0"/>
<sequence>MPKAFTHLCKNVNLSLYDNTLTVYTKSKMSFPPIRTELDLLMVLLFSQMDCVSAQIDKMFDMRKNELGVYRFVHRDDYDHHLYHQDDFNMDDNHYHAQFAKTIDEIKLEDILGILEKHNLISSEEHQSFILAYHEANTIPLELTSPTKVVFKEQEKSQVVSGDTPSKKQSVKQKDDEVTFGGFRRGFFLAASSKTVVTKKEDSKTSGLNNFY</sequence>
<proteinExistence type="predicted"/>
<protein>
    <submittedName>
        <fullName evidence="2">Uncharacterized protein</fullName>
    </submittedName>
</protein>
<accession>A0A0W0YPZ0</accession>
<name>A0A0W0YPZ0_9GAMM</name>
<dbReference type="PATRIC" id="fig|28087.4.peg.789"/>
<dbReference type="RefSeq" id="WP_027271733.1">
    <property type="nucleotide sequence ID" value="NZ_CAAAJE010000023.1"/>
</dbReference>
<reference evidence="2 3" key="1">
    <citation type="submission" date="2015-11" db="EMBL/GenBank/DDBJ databases">
        <title>Genomic analysis of 38 Legionella species identifies large and diverse effector repertoires.</title>
        <authorList>
            <person name="Burstein D."/>
            <person name="Amaro F."/>
            <person name="Zusman T."/>
            <person name="Lifshitz Z."/>
            <person name="Cohen O."/>
            <person name="Gilbert J.A."/>
            <person name="Pupko T."/>
            <person name="Shuman H.A."/>
            <person name="Segal G."/>
        </authorList>
    </citation>
    <scope>NUCLEOTIDE SEQUENCE [LARGE SCALE GENOMIC DNA]</scope>
    <source>
        <strain evidence="2 3">Mt.St.Helens-4</strain>
    </source>
</reference>
<dbReference type="eggNOG" id="ENOG5031E4R">
    <property type="taxonomic scope" value="Bacteria"/>
</dbReference>
<feature type="compositionally biased region" description="Polar residues" evidence="1">
    <location>
        <begin position="157"/>
        <end position="168"/>
    </location>
</feature>
<evidence type="ECO:0000313" key="3">
    <source>
        <dbReference type="Proteomes" id="UP000054621"/>
    </source>
</evidence>
<dbReference type="EMBL" id="LNYV01000011">
    <property type="protein sequence ID" value="KTD58941.1"/>
    <property type="molecule type" value="Genomic_DNA"/>
</dbReference>
<organism evidence="2 3">
    <name type="scientific">Legionella sainthelensi</name>
    <dbReference type="NCBI Taxonomy" id="28087"/>
    <lineage>
        <taxon>Bacteria</taxon>
        <taxon>Pseudomonadati</taxon>
        <taxon>Pseudomonadota</taxon>
        <taxon>Gammaproteobacteria</taxon>
        <taxon>Legionellales</taxon>
        <taxon>Legionellaceae</taxon>
        <taxon>Legionella</taxon>
    </lineage>
</organism>
<evidence type="ECO:0000313" key="2">
    <source>
        <dbReference type="EMBL" id="KTD58941.1"/>
    </source>
</evidence>
<comment type="caution">
    <text evidence="2">The sequence shown here is derived from an EMBL/GenBank/DDBJ whole genome shotgun (WGS) entry which is preliminary data.</text>
</comment>
<gene>
    <name evidence="2" type="ORF">Lsai_0741</name>
</gene>
<dbReference type="OrthoDB" id="5650620at2"/>
<feature type="region of interest" description="Disordered" evidence="1">
    <location>
        <begin position="155"/>
        <end position="175"/>
    </location>
</feature>
<dbReference type="STRING" id="28087.Lsai_0741"/>
<evidence type="ECO:0000256" key="1">
    <source>
        <dbReference type="SAM" id="MobiDB-lite"/>
    </source>
</evidence>